<dbReference type="EMBL" id="JPRD01000017">
    <property type="protein sequence ID" value="KIF52914.1"/>
    <property type="molecule type" value="Genomic_DNA"/>
</dbReference>
<keyword evidence="1" id="KW-0472">Membrane</keyword>
<sequence>MFLLVAVFAGLAALVWFFREGQSIGLHRILGTLYFIVYTVVYLYVPPFLEVGHQYIAKTYELIPIVCYYFILQPDPEEASAEQKAKIFFAWCGLIFITCFLLYFKMNVW</sequence>
<protein>
    <submittedName>
        <fullName evidence="2">Membrane protein</fullName>
    </submittedName>
</protein>
<dbReference type="Proteomes" id="UP000031586">
    <property type="component" value="Unassembled WGS sequence"/>
</dbReference>
<comment type="caution">
    <text evidence="2">The sequence shown here is derived from an EMBL/GenBank/DDBJ whole genome shotgun (WGS) entry which is preliminary data.</text>
</comment>
<evidence type="ECO:0000313" key="2">
    <source>
        <dbReference type="EMBL" id="KIF52914.1"/>
    </source>
</evidence>
<dbReference type="RefSeq" id="WP_020195333.1">
    <property type="nucleotide sequence ID" value="NZ_BAOH01000020.1"/>
</dbReference>
<keyword evidence="1" id="KW-1133">Transmembrane helix</keyword>
<evidence type="ECO:0000256" key="1">
    <source>
        <dbReference type="SAM" id="Phobius"/>
    </source>
</evidence>
<feature type="transmembrane region" description="Helical" evidence="1">
    <location>
        <begin position="87"/>
        <end position="104"/>
    </location>
</feature>
<evidence type="ECO:0000313" key="3">
    <source>
        <dbReference type="Proteomes" id="UP000031586"/>
    </source>
</evidence>
<organism evidence="2 3">
    <name type="scientific">Vibrio owensii CAIM 1854 = LMG 25443</name>
    <dbReference type="NCBI Taxonomy" id="1229493"/>
    <lineage>
        <taxon>Bacteria</taxon>
        <taxon>Pseudomonadati</taxon>
        <taxon>Pseudomonadota</taxon>
        <taxon>Gammaproteobacteria</taxon>
        <taxon>Vibrionales</taxon>
        <taxon>Vibrionaceae</taxon>
        <taxon>Vibrio</taxon>
    </lineage>
</organism>
<dbReference type="PATRIC" id="fig|1229493.5.peg.1513"/>
<reference evidence="2 3" key="1">
    <citation type="submission" date="2014-07" db="EMBL/GenBank/DDBJ databases">
        <title>Unique and conserved regions in Vibrio harveyi and related species in comparison with the shrimp pathogen Vibrio harveyi CAIM 1792.</title>
        <authorList>
            <person name="Espinoza-Valles I."/>
            <person name="Vora G."/>
            <person name="Leekitcharoenphon P."/>
            <person name="Ussery D."/>
            <person name="Hoj L."/>
            <person name="Gomez-Gil B."/>
        </authorList>
    </citation>
    <scope>NUCLEOTIDE SEQUENCE [LARGE SCALE GENOMIC DNA]</scope>
    <source>
        <strain evidence="3">CAIM 1854 / LMG 25443</strain>
    </source>
</reference>
<accession>A0A0C1Z9U3</accession>
<feature type="transmembrane region" description="Helical" evidence="1">
    <location>
        <begin position="55"/>
        <end position="72"/>
    </location>
</feature>
<feature type="transmembrane region" description="Helical" evidence="1">
    <location>
        <begin position="29"/>
        <end position="48"/>
    </location>
</feature>
<gene>
    <name evidence="2" type="ORF">H735_12070</name>
</gene>
<proteinExistence type="predicted"/>
<name>A0A0C1Z9U3_9VIBR</name>
<dbReference type="AlphaFoldDB" id="A0A0C1Z9U3"/>
<keyword evidence="1" id="KW-0812">Transmembrane</keyword>